<dbReference type="InterPro" id="IPR027054">
    <property type="entry name" value="ALG2"/>
</dbReference>
<dbReference type="GO" id="GO:0102704">
    <property type="term" value="F:GDP-Man:Man(2)GlcNAc(2)-PP-Dol alpha-1,6-mannosyltransferase activity"/>
    <property type="evidence" value="ECO:0007669"/>
    <property type="project" value="UniProtKB-UniRule"/>
</dbReference>
<keyword evidence="4 10" id="KW-0812">Transmembrane</keyword>
<dbReference type="FunCoup" id="T1EF46">
    <property type="interactions" value="1976"/>
</dbReference>
<keyword evidence="15" id="KW-1185">Reference proteome</keyword>
<dbReference type="GO" id="GO:0005789">
    <property type="term" value="C:endoplasmic reticulum membrane"/>
    <property type="evidence" value="ECO:0007669"/>
    <property type="project" value="UniProtKB-SubCell"/>
</dbReference>
<dbReference type="Pfam" id="PF00534">
    <property type="entry name" value="Glycos_transf_1"/>
    <property type="match status" value="1"/>
</dbReference>
<dbReference type="EC" id="2.4.1.257" evidence="10"/>
<organism evidence="14 15">
    <name type="scientific">Helobdella robusta</name>
    <name type="common">Californian leech</name>
    <dbReference type="NCBI Taxonomy" id="6412"/>
    <lineage>
        <taxon>Eukaryota</taxon>
        <taxon>Metazoa</taxon>
        <taxon>Spiralia</taxon>
        <taxon>Lophotrochozoa</taxon>
        <taxon>Annelida</taxon>
        <taxon>Clitellata</taxon>
        <taxon>Hirudinea</taxon>
        <taxon>Rhynchobdellida</taxon>
        <taxon>Glossiphoniidae</taxon>
        <taxon>Helobdella</taxon>
    </lineage>
</organism>
<dbReference type="UniPathway" id="UPA00378"/>
<gene>
    <name evidence="14" type="primary">20195198</name>
    <name evidence="13" type="ORF">HELRODRAFT_110729</name>
</gene>
<dbReference type="FunFam" id="3.40.50.2000:FF:000210">
    <property type="entry name" value="Alpha-1,3/1,6-mannosyltransferase ALG2"/>
    <property type="match status" value="1"/>
</dbReference>
<dbReference type="PANTHER" id="PTHR45918">
    <property type="entry name" value="ALPHA-1,3/1,6-MANNOSYLTRANSFERASE ALG2"/>
    <property type="match status" value="1"/>
</dbReference>
<keyword evidence="6 10" id="KW-1133">Transmembrane helix</keyword>
<evidence type="ECO:0000256" key="2">
    <source>
        <dbReference type="ARBA" id="ARBA00022676"/>
    </source>
</evidence>
<dbReference type="Proteomes" id="UP000015101">
    <property type="component" value="Unassembled WGS sequence"/>
</dbReference>
<accession>T1EF46</accession>
<feature type="transmembrane region" description="Helical" evidence="10">
    <location>
        <begin position="72"/>
        <end position="94"/>
    </location>
</feature>
<evidence type="ECO:0000256" key="7">
    <source>
        <dbReference type="ARBA" id="ARBA00023136"/>
    </source>
</evidence>
<keyword evidence="3 10" id="KW-0808">Transferase</keyword>
<dbReference type="HOGENOM" id="CLU_030619_1_0_1"/>
<evidence type="ECO:0000259" key="12">
    <source>
        <dbReference type="Pfam" id="PF13439"/>
    </source>
</evidence>
<evidence type="ECO:0000313" key="15">
    <source>
        <dbReference type="Proteomes" id="UP000015101"/>
    </source>
</evidence>
<dbReference type="AlphaFoldDB" id="T1EF46"/>
<dbReference type="EC" id="2.4.1.132" evidence="10"/>
<comment type="subcellular location">
    <subcellularLocation>
        <location evidence="10">Endoplasmic reticulum membrane</location>
        <topology evidence="10">Single-pass membrane protein</topology>
    </subcellularLocation>
</comment>
<dbReference type="GO" id="GO:0000033">
    <property type="term" value="F:alpha-1,3-mannosyltransferase activity"/>
    <property type="evidence" value="ECO:0000318"/>
    <property type="project" value="GO_Central"/>
</dbReference>
<comment type="similarity">
    <text evidence="10">Belongs to the glycosyltransferase group 1 family.</text>
</comment>
<sequence length="402" mass="45833">MVRVVFVHPDLGIGGAERAIIDAALALKSRGHEVKILTAHHDVNHCFEETRDGSLSVLVVGDWLPRSFWGRFYALFAYLRMICIACYLVFFSGLSPDLIFCDQISACIPVLKLMKKSKVLFYCHFPDFLLTDRKTLLKKLYRVPIDWLEEKTTGMSDVVLVNSNFTASVFKRTFTSLRHIDPQVLYPIPDLSMYDNFLVESSTLPSKMDARISFLSINRYERKKNLSLAVHSLSALRKKLNGNLDNIQLVIAGGYDERVSENKEHYEELVNLVSQLNLKDHVSFYKSISSQMKLELLRVSTCLLYTPSNEHFGIVPIEAMYFGLPVIAVNNGGPKETVLDGKTGYLCEQDPDEFADKMLKFVKNPNLNYELGIAGKERVMKYFSFNAFTEKLDKIVHDMLQI</sequence>
<reference evidence="13 15" key="2">
    <citation type="journal article" date="2013" name="Nature">
        <title>Insights into bilaterian evolution from three spiralian genomes.</title>
        <authorList>
            <person name="Simakov O."/>
            <person name="Marletaz F."/>
            <person name="Cho S.J."/>
            <person name="Edsinger-Gonzales E."/>
            <person name="Havlak P."/>
            <person name="Hellsten U."/>
            <person name="Kuo D.H."/>
            <person name="Larsson T."/>
            <person name="Lv J."/>
            <person name="Arendt D."/>
            <person name="Savage R."/>
            <person name="Osoegawa K."/>
            <person name="de Jong P."/>
            <person name="Grimwood J."/>
            <person name="Chapman J.A."/>
            <person name="Shapiro H."/>
            <person name="Aerts A."/>
            <person name="Otillar R.P."/>
            <person name="Terry A.Y."/>
            <person name="Boore J.L."/>
            <person name="Grigoriev I.V."/>
            <person name="Lindberg D.R."/>
            <person name="Seaver E.C."/>
            <person name="Weisblat D.A."/>
            <person name="Putnam N.H."/>
            <person name="Rokhsar D.S."/>
        </authorList>
    </citation>
    <scope>NUCLEOTIDE SEQUENCE</scope>
</reference>
<protein>
    <recommendedName>
        <fullName evidence="10">Alpha-1,3/1,6-mannosyltransferase ALG2</fullName>
        <ecNumber evidence="10">2.4.1.132</ecNumber>
        <ecNumber evidence="10">2.4.1.257</ecNumber>
    </recommendedName>
    <alternativeName>
        <fullName evidence="10">GDP-Man:Man(1)GlcNAc(2)-PP-Dol alpha-1,3-mannosyltransferase</fullName>
    </alternativeName>
</protein>
<dbReference type="Pfam" id="PF13439">
    <property type="entry name" value="Glyco_transf_4"/>
    <property type="match status" value="1"/>
</dbReference>
<evidence type="ECO:0000313" key="14">
    <source>
        <dbReference type="EnsemblMetazoa" id="HelroP110729"/>
    </source>
</evidence>
<evidence type="ECO:0000256" key="9">
    <source>
        <dbReference type="ARBA" id="ARBA00045104"/>
    </source>
</evidence>
<dbReference type="KEGG" id="hro:HELRODRAFT_110729"/>
<evidence type="ECO:0000256" key="3">
    <source>
        <dbReference type="ARBA" id="ARBA00022679"/>
    </source>
</evidence>
<comment type="pathway">
    <text evidence="1 10">Protein modification; protein glycosylation.</text>
</comment>
<evidence type="ECO:0000256" key="6">
    <source>
        <dbReference type="ARBA" id="ARBA00022989"/>
    </source>
</evidence>
<comment type="catalytic activity">
    <reaction evidence="8 10">
        <text>a beta-D-Man-(1-&gt;4)-beta-D-GlcNAc-(1-&gt;4)-alpha-D-GlcNAc-diphospho-di-trans,poly-cis-dolichol + GDP-alpha-D-mannose = an alpha-D-Man-(1-&gt;3)-beta-D-Man-(1-&gt;4)-beta-D-GlcNAc-(1-&gt;4)-alpha-D-GlcNAc-diphospho-di-trans,poly-cis-dolichol + GDP + H(+)</text>
        <dbReference type="Rhea" id="RHEA:29515"/>
        <dbReference type="Rhea" id="RHEA-COMP:19511"/>
        <dbReference type="Rhea" id="RHEA-COMP:19513"/>
        <dbReference type="ChEBI" id="CHEBI:15378"/>
        <dbReference type="ChEBI" id="CHEBI:57527"/>
        <dbReference type="ChEBI" id="CHEBI:58189"/>
        <dbReference type="ChEBI" id="CHEBI:58472"/>
        <dbReference type="ChEBI" id="CHEBI:132510"/>
        <dbReference type="EC" id="2.4.1.132"/>
    </reaction>
    <physiologicalReaction direction="left-to-right" evidence="8 10">
        <dbReference type="Rhea" id="RHEA:29516"/>
    </physiologicalReaction>
</comment>
<evidence type="ECO:0000256" key="10">
    <source>
        <dbReference type="RuleBase" id="RU367136"/>
    </source>
</evidence>
<dbReference type="EMBL" id="AMQM01003581">
    <property type="status" value="NOT_ANNOTATED_CDS"/>
    <property type="molecule type" value="Genomic_DNA"/>
</dbReference>
<dbReference type="PANTHER" id="PTHR45918:SF1">
    <property type="entry name" value="ALPHA-1,3_1,6-MANNOSYLTRANSFERASE ALG2"/>
    <property type="match status" value="1"/>
</dbReference>
<evidence type="ECO:0000313" key="13">
    <source>
        <dbReference type="EMBL" id="ESO07213.1"/>
    </source>
</evidence>
<name>T1EF46_HELRO</name>
<dbReference type="EMBL" id="KB096222">
    <property type="protein sequence ID" value="ESO07213.1"/>
    <property type="molecule type" value="Genomic_DNA"/>
</dbReference>
<dbReference type="OrthoDB" id="448893at2759"/>
<dbReference type="CTD" id="20195198"/>
<dbReference type="GO" id="GO:0004378">
    <property type="term" value="F:GDP-Man:Man(1)GlcNAc(2)-PP-Dol alpha-1,3-mannosyltransferase activity"/>
    <property type="evidence" value="ECO:0007669"/>
    <property type="project" value="UniProtKB-UniRule"/>
</dbReference>
<dbReference type="OMA" id="AMYMKCP"/>
<dbReference type="InterPro" id="IPR001296">
    <property type="entry name" value="Glyco_trans_1"/>
</dbReference>
<reference evidence="15" key="1">
    <citation type="submission" date="2012-12" db="EMBL/GenBank/DDBJ databases">
        <authorList>
            <person name="Hellsten U."/>
            <person name="Grimwood J."/>
            <person name="Chapman J.A."/>
            <person name="Shapiro H."/>
            <person name="Aerts A."/>
            <person name="Otillar R.P."/>
            <person name="Terry A.Y."/>
            <person name="Boore J.L."/>
            <person name="Simakov O."/>
            <person name="Marletaz F."/>
            <person name="Cho S.-J."/>
            <person name="Edsinger-Gonzales E."/>
            <person name="Havlak P."/>
            <person name="Kuo D.-H."/>
            <person name="Larsson T."/>
            <person name="Lv J."/>
            <person name="Arendt D."/>
            <person name="Savage R."/>
            <person name="Osoegawa K."/>
            <person name="de Jong P."/>
            <person name="Lindberg D.R."/>
            <person name="Seaver E.C."/>
            <person name="Weisblat D.A."/>
            <person name="Putnam N.H."/>
            <person name="Grigoriev I.V."/>
            <person name="Rokhsar D.S."/>
        </authorList>
    </citation>
    <scope>NUCLEOTIDE SEQUENCE</scope>
</reference>
<evidence type="ECO:0000256" key="4">
    <source>
        <dbReference type="ARBA" id="ARBA00022692"/>
    </source>
</evidence>
<dbReference type="InterPro" id="IPR028098">
    <property type="entry name" value="Glyco_trans_4-like_N"/>
</dbReference>
<dbReference type="GO" id="GO:0006488">
    <property type="term" value="P:dolichol-linked oligosaccharide biosynthetic process"/>
    <property type="evidence" value="ECO:0000318"/>
    <property type="project" value="GO_Central"/>
</dbReference>
<dbReference type="GeneID" id="20195198"/>
<reference evidence="14" key="3">
    <citation type="submission" date="2015-06" db="UniProtKB">
        <authorList>
            <consortium name="EnsemblMetazoa"/>
        </authorList>
    </citation>
    <scope>IDENTIFICATION</scope>
</reference>
<feature type="domain" description="Glycosyltransferase subfamily 4-like N-terminal" evidence="12">
    <location>
        <begin position="13"/>
        <end position="174"/>
    </location>
</feature>
<proteinExistence type="inferred from homology"/>
<evidence type="ECO:0000259" key="11">
    <source>
        <dbReference type="Pfam" id="PF00534"/>
    </source>
</evidence>
<comment type="function">
    <text evidence="10">Mannosylates Man(2)GlcNAc(2)-dolichol diphosphate and Man(1)GlcNAc(2)-dolichol diphosphate to form Man(3)GlcNAc(2)-dolichol diphosphate.</text>
</comment>
<keyword evidence="2 10" id="KW-0328">Glycosyltransferase</keyword>
<comment type="catalytic activity">
    <reaction evidence="9 10">
        <text>an alpha-D-Man-(1-&gt;3)-beta-D-Man-(1-&gt;4)-beta-D-GlcNAc-(1-&gt;4)-alpha-D-GlcNAc-diphospho-di-trans,poly-cis-dolichol + GDP-alpha-D-mannose = an alpha-D-Man-(1-&gt;3)-[alpha-D-Man-(1-&gt;6)]-beta-D-Man-(1-&gt;4)-beta-D-GlcNAc-(1-&gt;4)-alpha-D-GlcNAc-diphospho-di-trans,poly-cis-dolichol + GDP + H(+)</text>
        <dbReference type="Rhea" id="RHEA:29519"/>
        <dbReference type="Rhea" id="RHEA-COMP:19513"/>
        <dbReference type="Rhea" id="RHEA-COMP:19515"/>
        <dbReference type="ChEBI" id="CHEBI:15378"/>
        <dbReference type="ChEBI" id="CHEBI:57527"/>
        <dbReference type="ChEBI" id="CHEBI:58189"/>
        <dbReference type="ChEBI" id="CHEBI:132510"/>
        <dbReference type="ChEBI" id="CHEBI:132511"/>
        <dbReference type="EC" id="2.4.1.257"/>
    </reaction>
    <physiologicalReaction direction="left-to-right" evidence="9 10">
        <dbReference type="Rhea" id="RHEA:29520"/>
    </physiologicalReaction>
</comment>
<dbReference type="SUPFAM" id="SSF53756">
    <property type="entry name" value="UDP-Glycosyltransferase/glycogen phosphorylase"/>
    <property type="match status" value="1"/>
</dbReference>
<dbReference type="STRING" id="6412.T1EF46"/>
<dbReference type="GO" id="GO:0012505">
    <property type="term" value="C:endomembrane system"/>
    <property type="evidence" value="ECO:0000318"/>
    <property type="project" value="GO_Central"/>
</dbReference>
<evidence type="ECO:0000256" key="5">
    <source>
        <dbReference type="ARBA" id="ARBA00022824"/>
    </source>
</evidence>
<keyword evidence="7 10" id="KW-0472">Membrane</keyword>
<dbReference type="eggNOG" id="KOG0853">
    <property type="taxonomic scope" value="Eukaryota"/>
</dbReference>
<dbReference type="EnsemblMetazoa" id="HelroT110729">
    <property type="protein sequence ID" value="HelroP110729"/>
    <property type="gene ID" value="HelroG110729"/>
</dbReference>
<dbReference type="FunFam" id="3.40.50.2000:FF:000085">
    <property type="entry name" value="alpha-1,3/1,6-mannosyltransferase ALG2"/>
    <property type="match status" value="1"/>
</dbReference>
<keyword evidence="5" id="KW-0256">Endoplasmic reticulum</keyword>
<feature type="domain" description="Glycosyl transferase family 1" evidence="11">
    <location>
        <begin position="213"/>
        <end position="377"/>
    </location>
</feature>
<dbReference type="Gene3D" id="3.40.50.2000">
    <property type="entry name" value="Glycogen Phosphorylase B"/>
    <property type="match status" value="2"/>
</dbReference>
<dbReference type="CDD" id="cd03805">
    <property type="entry name" value="GT4_ALG2-like"/>
    <property type="match status" value="1"/>
</dbReference>
<evidence type="ECO:0000256" key="1">
    <source>
        <dbReference type="ARBA" id="ARBA00004922"/>
    </source>
</evidence>
<dbReference type="RefSeq" id="XP_009014591.1">
    <property type="nucleotide sequence ID" value="XM_009016343.1"/>
</dbReference>
<evidence type="ECO:0000256" key="8">
    <source>
        <dbReference type="ARBA" id="ARBA00045103"/>
    </source>
</evidence>
<dbReference type="InParanoid" id="T1EF46"/>